<dbReference type="Proteomes" id="UP000428333">
    <property type="component" value="Linkage Group LG08"/>
</dbReference>
<dbReference type="Pfam" id="PF06747">
    <property type="entry name" value="CHCH"/>
    <property type="match status" value="1"/>
</dbReference>
<name>A0A6A4LBY4_9ERIC</name>
<keyword evidence="2" id="KW-0812">Transmembrane</keyword>
<feature type="domain" description="CHCH" evidence="3">
    <location>
        <begin position="4"/>
        <end position="38"/>
    </location>
</feature>
<feature type="non-terminal residue" evidence="4">
    <location>
        <position position="1"/>
    </location>
</feature>
<comment type="caution">
    <text evidence="4">The sequence shown here is derived from an EMBL/GenBank/DDBJ whole genome shotgun (WGS) entry which is preliminary data.</text>
</comment>
<evidence type="ECO:0000313" key="5">
    <source>
        <dbReference type="Proteomes" id="UP000428333"/>
    </source>
</evidence>
<evidence type="ECO:0000259" key="3">
    <source>
        <dbReference type="Pfam" id="PF06747"/>
    </source>
</evidence>
<dbReference type="AlphaFoldDB" id="A0A6A4LBY4"/>
<dbReference type="PANTHER" id="PTHR47565">
    <property type="entry name" value="CYTOCHROME C OXIDASE 19-1"/>
    <property type="match status" value="1"/>
</dbReference>
<organism evidence="4 5">
    <name type="scientific">Rhododendron williamsianum</name>
    <dbReference type="NCBI Taxonomy" id="262921"/>
    <lineage>
        <taxon>Eukaryota</taxon>
        <taxon>Viridiplantae</taxon>
        <taxon>Streptophyta</taxon>
        <taxon>Embryophyta</taxon>
        <taxon>Tracheophyta</taxon>
        <taxon>Spermatophyta</taxon>
        <taxon>Magnoliopsida</taxon>
        <taxon>eudicotyledons</taxon>
        <taxon>Gunneridae</taxon>
        <taxon>Pentapetalae</taxon>
        <taxon>asterids</taxon>
        <taxon>Ericales</taxon>
        <taxon>Ericaceae</taxon>
        <taxon>Ericoideae</taxon>
        <taxon>Rhodoreae</taxon>
        <taxon>Rhododendron</taxon>
    </lineage>
</organism>
<evidence type="ECO:0000256" key="1">
    <source>
        <dbReference type="ARBA" id="ARBA00023157"/>
    </source>
</evidence>
<protein>
    <recommendedName>
        <fullName evidence="3">CHCH domain-containing protein</fullName>
    </recommendedName>
</protein>
<accession>A0A6A4LBY4</accession>
<keyword evidence="5" id="KW-1185">Reference proteome</keyword>
<feature type="transmembrane region" description="Helical" evidence="2">
    <location>
        <begin position="59"/>
        <end position="78"/>
    </location>
</feature>
<dbReference type="OrthoDB" id="268594at2759"/>
<dbReference type="InterPro" id="IPR010625">
    <property type="entry name" value="CHCH"/>
</dbReference>
<gene>
    <name evidence="4" type="ORF">C3L33_14657</name>
</gene>
<keyword evidence="2" id="KW-1133">Transmembrane helix</keyword>
<reference evidence="4 5" key="1">
    <citation type="journal article" date="2019" name="Genome Biol. Evol.">
        <title>The Rhododendron genome and chromosomal organization provide insight into shared whole-genome duplications across the heath family (Ericaceae).</title>
        <authorList>
            <person name="Soza V.L."/>
            <person name="Lindsley D."/>
            <person name="Waalkes A."/>
            <person name="Ramage E."/>
            <person name="Patwardhan R.P."/>
            <person name="Burton J.N."/>
            <person name="Adey A."/>
            <person name="Kumar A."/>
            <person name="Qiu R."/>
            <person name="Shendure J."/>
            <person name="Hall B."/>
        </authorList>
    </citation>
    <scope>NUCLEOTIDE SEQUENCE [LARGE SCALE GENOMIC DNA]</scope>
    <source>
        <strain evidence="4">RSF 1966-606</strain>
    </source>
</reference>
<dbReference type="PANTHER" id="PTHR47565:SF2">
    <property type="entry name" value="CYTOCHROME C OXIDASE 19-1"/>
    <property type="match status" value="1"/>
</dbReference>
<dbReference type="PROSITE" id="PS51808">
    <property type="entry name" value="CHCH"/>
    <property type="match status" value="1"/>
</dbReference>
<evidence type="ECO:0000313" key="4">
    <source>
        <dbReference type="EMBL" id="KAE9453471.1"/>
    </source>
</evidence>
<keyword evidence="1" id="KW-1015">Disulfide bond</keyword>
<dbReference type="EMBL" id="QEFC01002169">
    <property type="protein sequence ID" value="KAE9453471.1"/>
    <property type="molecule type" value="Genomic_DNA"/>
</dbReference>
<evidence type="ECO:0000256" key="2">
    <source>
        <dbReference type="SAM" id="Phobius"/>
    </source>
</evidence>
<keyword evidence="2" id="KW-0472">Membrane</keyword>
<sequence length="107" mass="12151">MRLCDLEKKEYISCLKSAGHKSDKCRNFSKKYLECRMEKLGKEKVAPVGIASCRAEGRFLFGGTYILSFYLAFFRNLMAKQDMSELGFGREGDVEASEEKKEGMIGN</sequence>
<proteinExistence type="predicted"/>